<accession>A0AC35U728</accession>
<organism evidence="1 2">
    <name type="scientific">Rhabditophanes sp. KR3021</name>
    <dbReference type="NCBI Taxonomy" id="114890"/>
    <lineage>
        <taxon>Eukaryota</taxon>
        <taxon>Metazoa</taxon>
        <taxon>Ecdysozoa</taxon>
        <taxon>Nematoda</taxon>
        <taxon>Chromadorea</taxon>
        <taxon>Rhabditida</taxon>
        <taxon>Tylenchina</taxon>
        <taxon>Panagrolaimomorpha</taxon>
        <taxon>Strongyloidoidea</taxon>
        <taxon>Alloionematidae</taxon>
        <taxon>Rhabditophanes</taxon>
    </lineage>
</organism>
<sequence>MSKYVNVPGSFQSNPADYKDNTSHSKEHSSSPTNANFSQPNLWSRAWVDYYLVLQIGVSSFAIFSLYLYSLAPKYKQPHLIIPNIVALAVGTVANLLGFSVFLALIVRIPRNRRFIHSVEHFIAYQMALVLFSCIIHLICLSKAYQTYSTYFTDSETLT</sequence>
<evidence type="ECO:0000313" key="1">
    <source>
        <dbReference type="Proteomes" id="UP000095286"/>
    </source>
</evidence>
<proteinExistence type="predicted"/>
<name>A0AC35U728_9BILA</name>
<reference evidence="2" key="1">
    <citation type="submission" date="2016-11" db="UniProtKB">
        <authorList>
            <consortium name="WormBaseParasite"/>
        </authorList>
    </citation>
    <scope>IDENTIFICATION</scope>
    <source>
        <strain evidence="2">KR3021</strain>
    </source>
</reference>
<evidence type="ECO:0000313" key="2">
    <source>
        <dbReference type="WBParaSite" id="RSKR_0000836650.1"/>
    </source>
</evidence>
<dbReference type="WBParaSite" id="RSKR_0000836650.1">
    <property type="protein sequence ID" value="RSKR_0000836650.1"/>
    <property type="gene ID" value="RSKR_0000836650"/>
</dbReference>
<protein>
    <submittedName>
        <fullName evidence="2">DUF4149 domain-containing protein</fullName>
    </submittedName>
</protein>
<dbReference type="Proteomes" id="UP000095286">
    <property type="component" value="Unplaced"/>
</dbReference>